<feature type="region of interest" description="Disordered" evidence="1">
    <location>
        <begin position="487"/>
        <end position="705"/>
    </location>
</feature>
<evidence type="ECO:0000256" key="1">
    <source>
        <dbReference type="SAM" id="MobiDB-lite"/>
    </source>
</evidence>
<sequence length="705" mass="70326">MRGVAALSLLSLALGVTADLSESNLKKFPDVLALSHSFNPIKDAYWTGYPHHRRTPFAVSPDGKTGYIAYLDASETDVHVQQVDVNTFAATGTSVTVAGGKEAGGLVAHNDGFALLTNEAMPSGTSGAPPGNTPVPVLYRYTAGKQTWKAWLGGPDVKGTEGSAASPDLNGDLAYSEKSGLYGAYFVITAYSGSAAGHFGDSIQYVGKDGKVSTIQGASSNWGCSHNTGIAFEAADEAPFASVCAEDQGAIWLNTKSLGMSSNGVKISNENTTNGGSGEPMGGMSGSYSSLARFGEGNKYIFTWVSRGAMDVTENTWMGSGYTHVQNRTNNRNVAITMLSDKFTKVGKQAISEVGAASGDSQIDWLTKGGNDCSNAHAATFGTSGALVTWEEISNPICDYIAMGCRGQFAGTFFQHVDANGQPVGSPFKSMDAFVAGDMATIGDGRICWPYVKMDWDLSQPARGSASSTTKMSFACMSLDGASSSIASTSSSSNSTSSNSTSSATTSASTSSSTSSNSGSSNGASSGASSNSASSNGASSNSASSNGASSNSASSNGASSNGAASNGASSNGAASNGASSNSASSNGASSNGAASNGASANGAASNGASSNGASSNGAASNGGSSKGAASNGASSNGAPQNGAPQNGAPSWNGPGSNAPSWNNPSNGASWNGWNGWNGAWKDPSPQGYEAPSDNQAAAGGCAAAA</sequence>
<evidence type="ECO:0000313" key="3">
    <source>
        <dbReference type="EMBL" id="KAE8355660.1"/>
    </source>
</evidence>
<dbReference type="AlphaFoldDB" id="A0A5N6ZHT1"/>
<name>A0A5N6ZHT1_9EURO</name>
<keyword evidence="4" id="KW-1185">Reference proteome</keyword>
<gene>
    <name evidence="3" type="ORF">BDV28DRAFT_31110</name>
</gene>
<reference evidence="4" key="1">
    <citation type="submission" date="2019-04" db="EMBL/GenBank/DDBJ databases">
        <title>Friends and foes A comparative genomics studyof 23 Aspergillus species from section Flavi.</title>
        <authorList>
            <consortium name="DOE Joint Genome Institute"/>
            <person name="Kjaerbolling I."/>
            <person name="Vesth T."/>
            <person name="Frisvad J.C."/>
            <person name="Nybo J.L."/>
            <person name="Theobald S."/>
            <person name="Kildgaard S."/>
            <person name="Isbrandt T."/>
            <person name="Kuo A."/>
            <person name="Sato A."/>
            <person name="Lyhne E.K."/>
            <person name="Kogle M.E."/>
            <person name="Wiebenga A."/>
            <person name="Kun R.S."/>
            <person name="Lubbers R.J."/>
            <person name="Makela M.R."/>
            <person name="Barry K."/>
            <person name="Chovatia M."/>
            <person name="Clum A."/>
            <person name="Daum C."/>
            <person name="Haridas S."/>
            <person name="He G."/>
            <person name="LaButti K."/>
            <person name="Lipzen A."/>
            <person name="Mondo S."/>
            <person name="Riley R."/>
            <person name="Salamov A."/>
            <person name="Simmons B.A."/>
            <person name="Magnuson J.K."/>
            <person name="Henrissat B."/>
            <person name="Mortensen U.H."/>
            <person name="Larsen T.O."/>
            <person name="Devries R.P."/>
            <person name="Grigoriev I.V."/>
            <person name="Machida M."/>
            <person name="Baker S.E."/>
            <person name="Andersen M.R."/>
        </authorList>
    </citation>
    <scope>NUCLEOTIDE SEQUENCE [LARGE SCALE GENOMIC DNA]</scope>
    <source>
        <strain evidence="4">CBS 553.77</strain>
    </source>
</reference>
<feature type="compositionally biased region" description="Low complexity" evidence="1">
    <location>
        <begin position="487"/>
        <end position="638"/>
    </location>
</feature>
<dbReference type="OrthoDB" id="2890403at2759"/>
<proteinExistence type="predicted"/>
<dbReference type="EMBL" id="ML739049">
    <property type="protein sequence ID" value="KAE8355660.1"/>
    <property type="molecule type" value="Genomic_DNA"/>
</dbReference>
<feature type="compositionally biased region" description="Low complexity" evidence="1">
    <location>
        <begin position="652"/>
        <end position="680"/>
    </location>
</feature>
<evidence type="ECO:0000256" key="2">
    <source>
        <dbReference type="SAM" id="SignalP"/>
    </source>
</evidence>
<organism evidence="3 4">
    <name type="scientific">Aspergillus coremiiformis</name>
    <dbReference type="NCBI Taxonomy" id="138285"/>
    <lineage>
        <taxon>Eukaryota</taxon>
        <taxon>Fungi</taxon>
        <taxon>Dikarya</taxon>
        <taxon>Ascomycota</taxon>
        <taxon>Pezizomycotina</taxon>
        <taxon>Eurotiomycetes</taxon>
        <taxon>Eurotiomycetidae</taxon>
        <taxon>Eurotiales</taxon>
        <taxon>Aspergillaceae</taxon>
        <taxon>Aspergillus</taxon>
        <taxon>Aspergillus subgen. Circumdati</taxon>
    </lineage>
</organism>
<feature type="compositionally biased region" description="Low complexity" evidence="1">
    <location>
        <begin position="696"/>
        <end position="705"/>
    </location>
</feature>
<feature type="chain" id="PRO_5024849543" evidence="2">
    <location>
        <begin position="19"/>
        <end position="705"/>
    </location>
</feature>
<dbReference type="Proteomes" id="UP000327118">
    <property type="component" value="Unassembled WGS sequence"/>
</dbReference>
<protein>
    <submittedName>
        <fullName evidence="3">Uncharacterized protein</fullName>
    </submittedName>
</protein>
<evidence type="ECO:0000313" key="4">
    <source>
        <dbReference type="Proteomes" id="UP000327118"/>
    </source>
</evidence>
<accession>A0A5N6ZHT1</accession>
<keyword evidence="2" id="KW-0732">Signal</keyword>
<feature type="signal peptide" evidence="2">
    <location>
        <begin position="1"/>
        <end position="18"/>
    </location>
</feature>